<keyword evidence="1" id="KW-1133">Transmembrane helix</keyword>
<protein>
    <recommendedName>
        <fullName evidence="4">Lysoplasmalogenase</fullName>
    </recommendedName>
</protein>
<feature type="transmembrane region" description="Helical" evidence="1">
    <location>
        <begin position="183"/>
        <end position="204"/>
    </location>
</feature>
<accession>A0A5C7GMR7</accession>
<organism evidence="2 3">
    <name type="scientific">Seonamhaeicola maritimus</name>
    <dbReference type="NCBI Taxonomy" id="2591822"/>
    <lineage>
        <taxon>Bacteria</taxon>
        <taxon>Pseudomonadati</taxon>
        <taxon>Bacteroidota</taxon>
        <taxon>Flavobacteriia</taxon>
        <taxon>Flavobacteriales</taxon>
        <taxon>Flavobacteriaceae</taxon>
    </lineage>
</organism>
<feature type="transmembrane region" description="Helical" evidence="1">
    <location>
        <begin position="121"/>
        <end position="137"/>
    </location>
</feature>
<keyword evidence="1" id="KW-0472">Membrane</keyword>
<dbReference type="OrthoDB" id="1443753at2"/>
<keyword evidence="1" id="KW-0812">Transmembrane</keyword>
<keyword evidence="3" id="KW-1185">Reference proteome</keyword>
<feature type="transmembrane region" description="Helical" evidence="1">
    <location>
        <begin position="7"/>
        <end position="24"/>
    </location>
</feature>
<dbReference type="RefSeq" id="WP_147766947.1">
    <property type="nucleotide sequence ID" value="NZ_VRKQ01000008.1"/>
</dbReference>
<dbReference type="EMBL" id="VRKQ01000008">
    <property type="protein sequence ID" value="TXG39377.1"/>
    <property type="molecule type" value="Genomic_DNA"/>
</dbReference>
<proteinExistence type="predicted"/>
<feature type="transmembrane region" description="Helical" evidence="1">
    <location>
        <begin position="90"/>
        <end position="109"/>
    </location>
</feature>
<reference evidence="2 3" key="1">
    <citation type="submission" date="2019-08" db="EMBL/GenBank/DDBJ databases">
        <title>Seonamhaeicola sediminis sp. nov., isolated from marine sediment.</title>
        <authorList>
            <person name="Cao W.R."/>
        </authorList>
    </citation>
    <scope>NUCLEOTIDE SEQUENCE [LARGE SCALE GENOMIC DNA]</scope>
    <source>
        <strain evidence="2 3">1505</strain>
    </source>
</reference>
<evidence type="ECO:0000313" key="3">
    <source>
        <dbReference type="Proteomes" id="UP000321080"/>
    </source>
</evidence>
<gene>
    <name evidence="2" type="ORF">FUA22_05755</name>
</gene>
<feature type="transmembrane region" description="Helical" evidence="1">
    <location>
        <begin position="157"/>
        <end position="176"/>
    </location>
</feature>
<evidence type="ECO:0008006" key="4">
    <source>
        <dbReference type="Google" id="ProtNLM"/>
    </source>
</evidence>
<dbReference type="Proteomes" id="UP000321080">
    <property type="component" value="Unassembled WGS sequence"/>
</dbReference>
<comment type="caution">
    <text evidence="2">The sequence shown here is derived from an EMBL/GenBank/DDBJ whole genome shotgun (WGS) entry which is preliminary data.</text>
</comment>
<dbReference type="AlphaFoldDB" id="A0A5C7GMR7"/>
<feature type="transmembrane region" description="Helical" evidence="1">
    <location>
        <begin position="210"/>
        <end position="228"/>
    </location>
</feature>
<feature type="transmembrane region" description="Helical" evidence="1">
    <location>
        <begin position="55"/>
        <end position="78"/>
    </location>
</feature>
<name>A0A5C7GMR7_9FLAO</name>
<evidence type="ECO:0000313" key="2">
    <source>
        <dbReference type="EMBL" id="TXG39377.1"/>
    </source>
</evidence>
<feature type="transmembrane region" description="Helical" evidence="1">
    <location>
        <begin position="30"/>
        <end position="48"/>
    </location>
</feature>
<evidence type="ECO:0000256" key="1">
    <source>
        <dbReference type="SAM" id="Phobius"/>
    </source>
</evidence>
<sequence length="246" mass="28430">MFKSKVLVSLVLTIYVLFVTFGLIGYETVAFTLDSLILPLITLFYFVLFEKKTLFFSLFLICYAGSDLIGLIVNFIPYNESYQFLFDLDYFIGNSMYIMAYGFLFIEICKALNVFHILRNFKIHLIVLTGLNIWLIFVLQEMVDSDSSMSGEYYLEMVYNIIMLLLLSGALLNYFYRDNKKTLLLFLGALCIVFSEVIDIAYIYKTPKCLLNIFSTTLTLSAFYFFCIQTNLSDVRGGEEAHVVME</sequence>